<name>A0A1R4FMQ4_BREDI</name>
<feature type="domain" description="Cell wall hydrolase SleB" evidence="2">
    <location>
        <begin position="184"/>
        <end position="292"/>
    </location>
</feature>
<evidence type="ECO:0000256" key="1">
    <source>
        <dbReference type="SAM" id="Phobius"/>
    </source>
</evidence>
<keyword evidence="1" id="KW-0812">Transmembrane</keyword>
<evidence type="ECO:0000313" key="4">
    <source>
        <dbReference type="Proteomes" id="UP000195766"/>
    </source>
</evidence>
<feature type="transmembrane region" description="Helical" evidence="1">
    <location>
        <begin position="33"/>
        <end position="54"/>
    </location>
</feature>
<dbReference type="Proteomes" id="UP000195766">
    <property type="component" value="Unassembled WGS sequence"/>
</dbReference>
<proteinExistence type="predicted"/>
<dbReference type="GO" id="GO:0016787">
    <property type="term" value="F:hydrolase activity"/>
    <property type="evidence" value="ECO:0007669"/>
    <property type="project" value="InterPro"/>
</dbReference>
<evidence type="ECO:0000259" key="2">
    <source>
        <dbReference type="Pfam" id="PF07486"/>
    </source>
</evidence>
<evidence type="ECO:0000313" key="3">
    <source>
        <dbReference type="EMBL" id="SJM57244.1"/>
    </source>
</evidence>
<dbReference type="InterPro" id="IPR011105">
    <property type="entry name" value="Cell_wall_hydrolase_SleB"/>
</dbReference>
<dbReference type="Pfam" id="PF07486">
    <property type="entry name" value="Hydrolase_2"/>
    <property type="match status" value="1"/>
</dbReference>
<accession>A0A1R4FMQ4</accession>
<dbReference type="RefSeq" id="WP_256968112.1">
    <property type="nucleotide sequence ID" value="NZ_FUIE01000033.1"/>
</dbReference>
<keyword evidence="1" id="KW-1133">Transmembrane helix</keyword>
<dbReference type="Gene3D" id="1.10.10.2520">
    <property type="entry name" value="Cell wall hydrolase SleB, domain 1"/>
    <property type="match status" value="1"/>
</dbReference>
<dbReference type="InterPro" id="IPR042047">
    <property type="entry name" value="SleB_dom1"/>
</dbReference>
<dbReference type="AlphaFoldDB" id="A0A1R4FMQ4"/>
<reference evidence="3 4" key="1">
    <citation type="submission" date="2017-02" db="EMBL/GenBank/DDBJ databases">
        <authorList>
            <person name="Peterson S.W."/>
        </authorList>
    </citation>
    <scope>NUCLEOTIDE SEQUENCE [LARGE SCALE GENOMIC DNA]</scope>
    <source>
        <strain evidence="3 4">3F5N</strain>
    </source>
</reference>
<organism evidence="3 4">
    <name type="scientific">Brevundimonas diminuta 3F5N</name>
    <dbReference type="NCBI Taxonomy" id="1255603"/>
    <lineage>
        <taxon>Bacteria</taxon>
        <taxon>Pseudomonadati</taxon>
        <taxon>Pseudomonadota</taxon>
        <taxon>Alphaproteobacteria</taxon>
        <taxon>Caulobacterales</taxon>
        <taxon>Caulobacteraceae</taxon>
        <taxon>Brevundimonas</taxon>
    </lineage>
</organism>
<keyword evidence="1" id="KW-0472">Membrane</keyword>
<dbReference type="EMBL" id="FUIE01000033">
    <property type="protein sequence ID" value="SJM57244.1"/>
    <property type="molecule type" value="Genomic_DNA"/>
</dbReference>
<gene>
    <name evidence="3" type="ORF">FM111_05760</name>
</gene>
<protein>
    <submittedName>
        <fullName evidence="3">Cell wall hydrolyses involved in spore germination</fullName>
    </submittedName>
</protein>
<sequence length="415" mass="43895">MQIADFRRRQTPLYGHRMNLGRLTPLKTTGRRAMAAAPAAMAVTVAVMGVAMSASSTPRPDIDRTAEAVARATGGDLGPDGLAAVTARMDAGQLAIARRHDPVLGLPELYGLTPGWESLTLGGKPSLDQGAVGVAAQQLNAAMPNAYGALQPARPFVFRPADEASRKRALRCLTQAVYYEAALEPTEGQEGVAQVVLNRVRDSNYPASVCGVVYQGAERTTGCQFSFTCDGSLARGPVRWAWDRAERVAARALNGYVSERVGTATHYHADYVHPWWSPSLAKITQVGAHIFYRWKGAAGETAAFVTAYSGREPSIDEARFAQSRVLLATAADSVEAALDGAKSGELRTVEIDGQTRVVGIASLGGRRQAGKDEIAAINERLKAFETGAVANVTVTAPPPAGVTPMAVEEVGKPQG</sequence>